<proteinExistence type="predicted"/>
<organism evidence="1">
    <name type="scientific">freshwater metagenome</name>
    <dbReference type="NCBI Taxonomy" id="449393"/>
    <lineage>
        <taxon>unclassified sequences</taxon>
        <taxon>metagenomes</taxon>
        <taxon>ecological metagenomes</taxon>
    </lineage>
</organism>
<dbReference type="InterPro" id="IPR008792">
    <property type="entry name" value="PQQD"/>
</dbReference>
<gene>
    <name evidence="1" type="ORF">UFOPK1493_03213</name>
</gene>
<accession>A0A6J6F5Z4</accession>
<evidence type="ECO:0000313" key="1">
    <source>
        <dbReference type="EMBL" id="CAB4583005.1"/>
    </source>
</evidence>
<sequence>MPLVEWTVSNNAVQLSPPTGKAVDLVGSAAVVWAVLEEPRTLAAVTREAFDLDPALDEYQVRTILESLVAQRVVARDAADGAGDVAV</sequence>
<dbReference type="Pfam" id="PF05402">
    <property type="entry name" value="PqqD"/>
    <property type="match status" value="1"/>
</dbReference>
<name>A0A6J6F5Z4_9ZZZZ</name>
<dbReference type="EMBL" id="CAEZSR010000166">
    <property type="protein sequence ID" value="CAB4583005.1"/>
    <property type="molecule type" value="Genomic_DNA"/>
</dbReference>
<protein>
    <submittedName>
        <fullName evidence="1">Unannotated protein</fullName>
    </submittedName>
</protein>
<reference evidence="1" key="1">
    <citation type="submission" date="2020-05" db="EMBL/GenBank/DDBJ databases">
        <authorList>
            <person name="Chiriac C."/>
            <person name="Salcher M."/>
            <person name="Ghai R."/>
            <person name="Kavagutti S V."/>
        </authorList>
    </citation>
    <scope>NUCLEOTIDE SEQUENCE</scope>
</reference>
<dbReference type="AlphaFoldDB" id="A0A6J6F5Z4"/>